<sequence>MEEINSIGGIVMTDNKFVVLLMMTIFNMILTIIFSGILISKANQLEASMDQPKQEGKK</sequence>
<name>A0A370GD70_9BACI</name>
<evidence type="ECO:0000256" key="1">
    <source>
        <dbReference type="SAM" id="Phobius"/>
    </source>
</evidence>
<organism evidence="2 3">
    <name type="scientific">Falsibacillus pallidus</name>
    <dbReference type="NCBI Taxonomy" id="493781"/>
    <lineage>
        <taxon>Bacteria</taxon>
        <taxon>Bacillati</taxon>
        <taxon>Bacillota</taxon>
        <taxon>Bacilli</taxon>
        <taxon>Bacillales</taxon>
        <taxon>Bacillaceae</taxon>
        <taxon>Falsibacillus</taxon>
    </lineage>
</organism>
<dbReference type="AlphaFoldDB" id="A0A370GD70"/>
<dbReference type="EMBL" id="QQAY01000014">
    <property type="protein sequence ID" value="RDI39913.1"/>
    <property type="molecule type" value="Genomic_DNA"/>
</dbReference>
<keyword evidence="1" id="KW-0472">Membrane</keyword>
<keyword evidence="1" id="KW-1133">Transmembrane helix</keyword>
<feature type="transmembrane region" description="Helical" evidence="1">
    <location>
        <begin position="17"/>
        <end position="39"/>
    </location>
</feature>
<dbReference type="Proteomes" id="UP000255326">
    <property type="component" value="Unassembled WGS sequence"/>
</dbReference>
<protein>
    <submittedName>
        <fullName evidence="2">Uncharacterized protein</fullName>
    </submittedName>
</protein>
<keyword evidence="3" id="KW-1185">Reference proteome</keyword>
<gene>
    <name evidence="2" type="ORF">DFR59_11472</name>
</gene>
<keyword evidence="1" id="KW-0812">Transmembrane</keyword>
<accession>A0A370GD70</accession>
<evidence type="ECO:0000313" key="3">
    <source>
        <dbReference type="Proteomes" id="UP000255326"/>
    </source>
</evidence>
<comment type="caution">
    <text evidence="2">The sequence shown here is derived from an EMBL/GenBank/DDBJ whole genome shotgun (WGS) entry which is preliminary data.</text>
</comment>
<evidence type="ECO:0000313" key="2">
    <source>
        <dbReference type="EMBL" id="RDI39913.1"/>
    </source>
</evidence>
<reference evidence="2 3" key="1">
    <citation type="submission" date="2018-07" db="EMBL/GenBank/DDBJ databases">
        <title>Genomic Encyclopedia of Type Strains, Phase IV (KMG-IV): sequencing the most valuable type-strain genomes for metagenomic binning, comparative biology and taxonomic classification.</title>
        <authorList>
            <person name="Goeker M."/>
        </authorList>
    </citation>
    <scope>NUCLEOTIDE SEQUENCE [LARGE SCALE GENOMIC DNA]</scope>
    <source>
        <strain evidence="2 3">DSM 25281</strain>
    </source>
</reference>
<proteinExistence type="predicted"/>